<reference evidence="2 3" key="1">
    <citation type="submission" date="2016-10" db="EMBL/GenBank/DDBJ databases">
        <authorList>
            <person name="de Groot N.N."/>
        </authorList>
    </citation>
    <scope>NUCLEOTIDE SEQUENCE [LARGE SCALE GENOMIC DNA]</scope>
    <source>
        <strain evidence="2 3">DSM 1041</strain>
    </source>
</reference>
<dbReference type="InterPro" id="IPR024442">
    <property type="entry name" value="Transposase_Zn_ribbon"/>
</dbReference>
<accession>A0A1H6Z7Q9</accession>
<name>A0A1H6Z7Q9_9GAMM</name>
<evidence type="ECO:0000313" key="2">
    <source>
        <dbReference type="EMBL" id="SEJ49593.1"/>
    </source>
</evidence>
<feature type="domain" description="Transposase zinc-ribbon" evidence="1">
    <location>
        <begin position="23"/>
        <end position="69"/>
    </location>
</feature>
<protein>
    <submittedName>
        <fullName evidence="2">Transposase zinc-ribbon domain-containing protein</fullName>
    </submittedName>
</protein>
<organism evidence="2 3">
    <name type="scientific">Azotobacter beijerinckii</name>
    <dbReference type="NCBI Taxonomy" id="170623"/>
    <lineage>
        <taxon>Bacteria</taxon>
        <taxon>Pseudomonadati</taxon>
        <taxon>Pseudomonadota</taxon>
        <taxon>Gammaproteobacteria</taxon>
        <taxon>Pseudomonadales</taxon>
        <taxon>Pseudomonadaceae</taxon>
        <taxon>Azotobacter</taxon>
    </lineage>
</organism>
<dbReference type="Pfam" id="PF12760">
    <property type="entry name" value="Zn_ribbon_IS1595"/>
    <property type="match status" value="1"/>
</dbReference>
<dbReference type="EMBL" id="FNYO01000132">
    <property type="protein sequence ID" value="SEJ49593.1"/>
    <property type="molecule type" value="Genomic_DNA"/>
</dbReference>
<dbReference type="RefSeq" id="WP_139211380.1">
    <property type="nucleotide sequence ID" value="NZ_FNYO01000132.1"/>
</dbReference>
<dbReference type="AlphaFoldDB" id="A0A1H6Z7Q9"/>
<gene>
    <name evidence="2" type="ORF">SAMN04244579_04593</name>
</gene>
<evidence type="ECO:0000313" key="3">
    <source>
        <dbReference type="Proteomes" id="UP000199005"/>
    </source>
</evidence>
<evidence type="ECO:0000259" key="1">
    <source>
        <dbReference type="Pfam" id="PF12760"/>
    </source>
</evidence>
<proteinExistence type="predicted"/>
<dbReference type="Proteomes" id="UP000199005">
    <property type="component" value="Unassembled WGS sequence"/>
</dbReference>
<feature type="non-terminal residue" evidence="2">
    <location>
        <position position="122"/>
    </location>
</feature>
<dbReference type="STRING" id="170623.SAMN04244579_04593"/>
<sequence>MSMNRIQFQPGLSMPEFLKSYGTQAQCAAALEQARWPAGFRCPRCDGAAYSRVHGRPHALFQCQACRHQTSLIAGTVMQGTKLPLSLWFLAIYLLSQAKTGLSALALKRHLGVSYPTAWLIQ</sequence>